<protein>
    <submittedName>
        <fullName evidence="2">Uncharacterized protein</fullName>
    </submittedName>
</protein>
<evidence type="ECO:0000313" key="3">
    <source>
        <dbReference type="Proteomes" id="UP000008206"/>
    </source>
</evidence>
<dbReference type="Proteomes" id="UP000008206">
    <property type="component" value="Chromosome"/>
</dbReference>
<keyword evidence="1" id="KW-0472">Membrane</keyword>
<keyword evidence="3" id="KW-1185">Reference proteome</keyword>
<name>E0UF44_GLOV7</name>
<proteinExistence type="predicted"/>
<dbReference type="EMBL" id="CP002198">
    <property type="protein sequence ID" value="ADN14296.1"/>
    <property type="molecule type" value="Genomic_DNA"/>
</dbReference>
<feature type="transmembrane region" description="Helical" evidence="1">
    <location>
        <begin position="21"/>
        <end position="42"/>
    </location>
</feature>
<keyword evidence="1" id="KW-0812">Transmembrane</keyword>
<organism evidence="2 3">
    <name type="scientific">Gloeothece verrucosa (strain PCC 7822)</name>
    <name type="common">Cyanothece sp. (strain PCC 7822)</name>
    <dbReference type="NCBI Taxonomy" id="497965"/>
    <lineage>
        <taxon>Bacteria</taxon>
        <taxon>Bacillati</taxon>
        <taxon>Cyanobacteriota</taxon>
        <taxon>Cyanophyceae</taxon>
        <taxon>Oscillatoriophycideae</taxon>
        <taxon>Chroococcales</taxon>
        <taxon>Aphanothecaceae</taxon>
        <taxon>Gloeothece</taxon>
        <taxon>Gloeothece verrucosa</taxon>
    </lineage>
</organism>
<dbReference type="HOGENOM" id="CLU_126044_1_0_3"/>
<dbReference type="OrthoDB" id="425848at2"/>
<feature type="transmembrane region" description="Helical" evidence="1">
    <location>
        <begin position="62"/>
        <end position="85"/>
    </location>
</feature>
<accession>E0UF44</accession>
<dbReference type="eggNOG" id="ENOG5031BER">
    <property type="taxonomic scope" value="Bacteria"/>
</dbReference>
<dbReference type="AlphaFoldDB" id="E0UF44"/>
<evidence type="ECO:0000256" key="1">
    <source>
        <dbReference type="SAM" id="Phobius"/>
    </source>
</evidence>
<reference evidence="3" key="1">
    <citation type="journal article" date="2011" name="MBio">
        <title>Novel metabolic attributes of the genus Cyanothece, comprising a group of unicellular nitrogen-fixing Cyanobacteria.</title>
        <authorList>
            <person name="Bandyopadhyay A."/>
            <person name="Elvitigala T."/>
            <person name="Welsh E."/>
            <person name="Stockel J."/>
            <person name="Liberton M."/>
            <person name="Min H."/>
            <person name="Sherman L.A."/>
            <person name="Pakrasi H.B."/>
        </authorList>
    </citation>
    <scope>NUCLEOTIDE SEQUENCE [LARGE SCALE GENOMIC DNA]</scope>
    <source>
        <strain evidence="3">PCC 7822</strain>
    </source>
</reference>
<dbReference type="STRING" id="497965.Cyan7822_2318"/>
<evidence type="ECO:0000313" key="2">
    <source>
        <dbReference type="EMBL" id="ADN14296.1"/>
    </source>
</evidence>
<sequence length="127" mass="14927">MTNHDPNLNLEIKRLYQLTVYGRWGFVIVCWLSLGSFGLWGLREEIKLWQQHLTWTAVRYGLAYNIIPSICLLFCIAVTSAVLVWQSRNILYGIPTSQQRRLEKQVQRIKSIGSRHPLWKWVIGSRE</sequence>
<gene>
    <name evidence="2" type="ordered locus">Cyan7822_2318</name>
</gene>
<keyword evidence="1" id="KW-1133">Transmembrane helix</keyword>
<dbReference type="KEGG" id="cyj:Cyan7822_2318"/>
<dbReference type="RefSeq" id="WP_013322401.1">
    <property type="nucleotide sequence ID" value="NC_014501.1"/>
</dbReference>